<reference evidence="4 5" key="1">
    <citation type="submission" date="2019-12" db="EMBL/GenBank/DDBJ databases">
        <title>Deinococcus sp. HMF7620 Genome sequencing and assembly.</title>
        <authorList>
            <person name="Kang H."/>
            <person name="Kim H."/>
            <person name="Joh K."/>
        </authorList>
    </citation>
    <scope>NUCLEOTIDE SEQUENCE [LARGE SCALE GENOMIC DNA]</scope>
    <source>
        <strain evidence="4 5">HMF7620</strain>
    </source>
</reference>
<feature type="binding site" evidence="1">
    <location>
        <position position="67"/>
    </location>
    <ligand>
        <name>CoA</name>
        <dbReference type="ChEBI" id="CHEBI:57287"/>
    </ligand>
</feature>
<evidence type="ECO:0000256" key="1">
    <source>
        <dbReference type="PIRSR" id="PIRSR603542-1"/>
    </source>
</evidence>
<dbReference type="GO" id="GO:0009239">
    <property type="term" value="P:enterobactin biosynthetic process"/>
    <property type="evidence" value="ECO:0007669"/>
    <property type="project" value="InterPro"/>
</dbReference>
<evidence type="ECO:0000313" key="4">
    <source>
        <dbReference type="EMBL" id="MVN88741.1"/>
    </source>
</evidence>
<dbReference type="GO" id="GO:0005886">
    <property type="term" value="C:plasma membrane"/>
    <property type="evidence" value="ECO:0007669"/>
    <property type="project" value="TreeGrafter"/>
</dbReference>
<protein>
    <recommendedName>
        <fullName evidence="3">4'-phosphopantetheinyl transferase N-terminal domain-containing protein</fullName>
    </recommendedName>
</protein>
<feature type="binding site" evidence="2">
    <location>
        <position position="126"/>
    </location>
    <ligand>
        <name>Mg(2+)</name>
        <dbReference type="ChEBI" id="CHEBI:18420"/>
    </ligand>
</feature>
<evidence type="ECO:0000259" key="3">
    <source>
        <dbReference type="Pfam" id="PF17837"/>
    </source>
</evidence>
<comment type="cofactor">
    <cofactor evidence="2">
        <name>Mg(2+)</name>
        <dbReference type="ChEBI" id="CHEBI:18420"/>
    </cofactor>
</comment>
<organism evidence="4 5">
    <name type="scientific">Deinococcus arboris</name>
    <dbReference type="NCBI Taxonomy" id="2682977"/>
    <lineage>
        <taxon>Bacteria</taxon>
        <taxon>Thermotogati</taxon>
        <taxon>Deinococcota</taxon>
        <taxon>Deinococci</taxon>
        <taxon>Deinococcales</taxon>
        <taxon>Deinococcaceae</taxon>
        <taxon>Deinococcus</taxon>
    </lineage>
</organism>
<dbReference type="AlphaFoldDB" id="A0A7C9LT45"/>
<dbReference type="InterPro" id="IPR003542">
    <property type="entry name" value="Enbac_synth_compD-like"/>
</dbReference>
<dbReference type="GO" id="GO:0008897">
    <property type="term" value="F:holo-[acyl-carrier-protein] synthase activity"/>
    <property type="evidence" value="ECO:0007669"/>
    <property type="project" value="TreeGrafter"/>
</dbReference>
<name>A0A7C9LT45_9DEIO</name>
<dbReference type="Proteomes" id="UP000483286">
    <property type="component" value="Unassembled WGS sequence"/>
</dbReference>
<dbReference type="EMBL" id="WQLB01000033">
    <property type="protein sequence ID" value="MVN88741.1"/>
    <property type="molecule type" value="Genomic_DNA"/>
</dbReference>
<feature type="binding site" evidence="1">
    <location>
        <position position="59"/>
    </location>
    <ligand>
        <name>CoA</name>
        <dbReference type="ChEBI" id="CHEBI:57287"/>
    </ligand>
</feature>
<evidence type="ECO:0000256" key="2">
    <source>
        <dbReference type="PIRSR" id="PIRSR603542-2"/>
    </source>
</evidence>
<dbReference type="Pfam" id="PF17837">
    <property type="entry name" value="4PPT_N"/>
    <property type="match status" value="1"/>
</dbReference>
<feature type="binding site" evidence="1">
    <location>
        <position position="124"/>
    </location>
    <ligand>
        <name>CoA</name>
        <dbReference type="ChEBI" id="CHEBI:57287"/>
    </ligand>
</feature>
<keyword evidence="5" id="KW-1185">Reference proteome</keyword>
<keyword evidence="2" id="KW-0460">Magnesium</keyword>
<dbReference type="PANTHER" id="PTHR38096">
    <property type="entry name" value="ENTEROBACTIN SYNTHASE COMPONENT D"/>
    <property type="match status" value="1"/>
</dbReference>
<dbReference type="InterPro" id="IPR041354">
    <property type="entry name" value="4PPT_N"/>
</dbReference>
<proteinExistence type="predicted"/>
<sequence length="223" mass="23328">MLGRLSHFTDAPLQLAGMEVAGQEVWTVQSGDLPGTGLVAVPAQTPPLPPLPPHAHARRRQEQAAGRTCAAEALRRAGWTGSLSLGRGPGGAPSWPPGFSGSLAHSGALALAVTGPSTLALGLDLEERSPLLSGPALLRHVLRESAFKAAFPTAQVPFDPAAFAVTVLTPDRAELTLTRTLAPGWVRGQRLRAVWAQTTGHLAALTCQPLHPLFQDPVSQELP</sequence>
<comment type="caution">
    <text evidence="4">The sequence shown here is derived from an EMBL/GenBank/DDBJ whole genome shotgun (WGS) entry which is preliminary data.</text>
</comment>
<keyword evidence="2" id="KW-0479">Metal-binding</keyword>
<dbReference type="GO" id="GO:0009366">
    <property type="term" value="C:enterobactin synthetase complex"/>
    <property type="evidence" value="ECO:0007669"/>
    <property type="project" value="InterPro"/>
</dbReference>
<feature type="domain" description="4'-phosphopantetheinyl transferase N-terminal" evidence="3">
    <location>
        <begin position="54"/>
        <end position="114"/>
    </location>
</feature>
<accession>A0A7C9LT45</accession>
<evidence type="ECO:0000313" key="5">
    <source>
        <dbReference type="Proteomes" id="UP000483286"/>
    </source>
</evidence>
<gene>
    <name evidence="4" type="ORF">GO986_18545</name>
</gene>
<dbReference type="RefSeq" id="WP_157460818.1">
    <property type="nucleotide sequence ID" value="NZ_WQLB01000033.1"/>
</dbReference>
<dbReference type="PANTHER" id="PTHR38096:SF1">
    <property type="entry name" value="ENTEROBACTIN SYNTHASE COMPONENT D"/>
    <property type="match status" value="1"/>
</dbReference>
<dbReference type="GO" id="GO:0046872">
    <property type="term" value="F:metal ion binding"/>
    <property type="evidence" value="ECO:0007669"/>
    <property type="project" value="UniProtKB-KW"/>
</dbReference>
<feature type="binding site" evidence="2">
    <location>
        <position position="124"/>
    </location>
    <ligand>
        <name>Mg(2+)</name>
        <dbReference type="ChEBI" id="CHEBI:18420"/>
    </ligand>
</feature>